<dbReference type="GO" id="GO:0005886">
    <property type="term" value="C:plasma membrane"/>
    <property type="evidence" value="ECO:0007669"/>
    <property type="project" value="UniProtKB-SubCell"/>
</dbReference>
<feature type="transmembrane region" description="Helical" evidence="8">
    <location>
        <begin position="285"/>
        <end position="301"/>
    </location>
</feature>
<dbReference type="EMBL" id="CP011541">
    <property type="protein sequence ID" value="AKK03710.1"/>
    <property type="molecule type" value="Genomic_DNA"/>
</dbReference>
<dbReference type="SUPFAM" id="SSF103473">
    <property type="entry name" value="MFS general substrate transporter"/>
    <property type="match status" value="1"/>
</dbReference>
<evidence type="ECO:0000256" key="2">
    <source>
        <dbReference type="ARBA" id="ARBA00022448"/>
    </source>
</evidence>
<keyword evidence="4 8" id="KW-0812">Transmembrane</keyword>
<feature type="transmembrane region" description="Helical" evidence="8">
    <location>
        <begin position="37"/>
        <end position="57"/>
    </location>
</feature>
<dbReference type="Pfam" id="PF00083">
    <property type="entry name" value="Sugar_tr"/>
    <property type="match status" value="1"/>
</dbReference>
<keyword evidence="11" id="KW-1185">Reference proteome</keyword>
<dbReference type="PANTHER" id="PTHR43528:SF1">
    <property type="entry name" value="ALPHA-KETOGLUTARATE PERMEASE"/>
    <property type="match status" value="1"/>
</dbReference>
<evidence type="ECO:0000313" key="11">
    <source>
        <dbReference type="Proteomes" id="UP000035368"/>
    </source>
</evidence>
<sequence length="302" mass="33229">MRGSAGNLVEWYDVYTYTVFSSYFASQFFGDVKNSQMNSMAVFATTFVMRPIGSWFFGRWADRHGRKSALTFSVLMMAAASFVIAILPTHATIGFAAVIALVICRLVQGFATGGEYGTSATYTSEAATRDRRGFLSSFQYVTLVGGEVLATLVLLIMQQVMSEQDIKAWGWRIPFLIGGLGAVVVFWLRRSMDESLPQESVDKQSGSMGELLTKYWSPLLLVFLLTLGGTMCFYAFSVSGPAMIKTAYKSSPETATNINLLTLIVLLILQPIGGLISDKIGRKPLLVWFGAGALVWTYFFVT</sequence>
<dbReference type="InterPro" id="IPR005829">
    <property type="entry name" value="Sugar_transporter_CS"/>
</dbReference>
<evidence type="ECO:0000256" key="6">
    <source>
        <dbReference type="ARBA" id="ARBA00022989"/>
    </source>
</evidence>
<dbReference type="InterPro" id="IPR036259">
    <property type="entry name" value="MFS_trans_sf"/>
</dbReference>
<evidence type="ECO:0000313" key="10">
    <source>
        <dbReference type="EMBL" id="AKK03710.1"/>
    </source>
</evidence>
<dbReference type="PATRIC" id="fig|1050174.4.peg.1877"/>
<keyword evidence="5" id="KW-0769">Symport</keyword>
<keyword evidence="3" id="KW-1003">Cell membrane</keyword>
<evidence type="ECO:0000256" key="1">
    <source>
        <dbReference type="ARBA" id="ARBA00004651"/>
    </source>
</evidence>
<dbReference type="AlphaFoldDB" id="A0A0G3GT46"/>
<dbReference type="PROSITE" id="PS00217">
    <property type="entry name" value="SUGAR_TRANSPORT_2"/>
    <property type="match status" value="1"/>
</dbReference>
<protein>
    <submittedName>
        <fullName evidence="10">Sugar (And other) transporter</fullName>
    </submittedName>
</protein>
<dbReference type="Proteomes" id="UP000035368">
    <property type="component" value="Chromosome"/>
</dbReference>
<accession>A0A0G3GT46</accession>
<evidence type="ECO:0000256" key="5">
    <source>
        <dbReference type="ARBA" id="ARBA00022847"/>
    </source>
</evidence>
<dbReference type="PROSITE" id="PS50850">
    <property type="entry name" value="MFS"/>
    <property type="match status" value="1"/>
</dbReference>
<dbReference type="KEGG" id="cei:CEPID_09320"/>
<keyword evidence="2" id="KW-0813">Transport</keyword>
<feature type="transmembrane region" description="Helical" evidence="8">
    <location>
        <begin position="69"/>
        <end position="87"/>
    </location>
</feature>
<feature type="transmembrane region" description="Helical" evidence="8">
    <location>
        <begin position="256"/>
        <end position="276"/>
    </location>
</feature>
<dbReference type="STRING" id="1050174.CEPID_09320"/>
<reference evidence="10 11" key="1">
    <citation type="submission" date="2015-05" db="EMBL/GenBank/DDBJ databases">
        <title>Complete genome sequence of Corynebacterium epidermidicanis DSM 45586, isolated from the skin of a dog suffering from pruritus.</title>
        <authorList>
            <person name="Ruckert C."/>
            <person name="Albersmeier A."/>
            <person name="Winkler A."/>
            <person name="Tauch A."/>
        </authorList>
    </citation>
    <scope>NUCLEOTIDE SEQUENCE [LARGE SCALE GENOMIC DNA]</scope>
    <source>
        <strain evidence="10 11">DSM 45586</strain>
    </source>
</reference>
<dbReference type="GO" id="GO:0015293">
    <property type="term" value="F:symporter activity"/>
    <property type="evidence" value="ECO:0007669"/>
    <property type="project" value="UniProtKB-KW"/>
</dbReference>
<evidence type="ECO:0000256" key="4">
    <source>
        <dbReference type="ARBA" id="ARBA00022692"/>
    </source>
</evidence>
<keyword evidence="7 8" id="KW-0472">Membrane</keyword>
<dbReference type="InterPro" id="IPR020846">
    <property type="entry name" value="MFS_dom"/>
</dbReference>
<feature type="transmembrane region" description="Helical" evidence="8">
    <location>
        <begin position="93"/>
        <end position="113"/>
    </location>
</feature>
<feature type="domain" description="Major facilitator superfamily (MFS) profile" evidence="9">
    <location>
        <begin position="1"/>
        <end position="302"/>
    </location>
</feature>
<dbReference type="PROSITE" id="PS00216">
    <property type="entry name" value="SUGAR_TRANSPORT_1"/>
    <property type="match status" value="1"/>
</dbReference>
<gene>
    <name evidence="10" type="primary">kgtP</name>
    <name evidence="10" type="ORF">CEPID_09320</name>
</gene>
<comment type="subcellular location">
    <subcellularLocation>
        <location evidence="1">Cell membrane</location>
        <topology evidence="1">Multi-pass membrane protein</topology>
    </subcellularLocation>
</comment>
<evidence type="ECO:0000259" key="9">
    <source>
        <dbReference type="PROSITE" id="PS50850"/>
    </source>
</evidence>
<evidence type="ECO:0000256" key="7">
    <source>
        <dbReference type="ARBA" id="ARBA00023136"/>
    </source>
</evidence>
<feature type="transmembrane region" description="Helical" evidence="8">
    <location>
        <begin position="215"/>
        <end position="236"/>
    </location>
</feature>
<proteinExistence type="predicted"/>
<dbReference type="InterPro" id="IPR051084">
    <property type="entry name" value="H+-coupled_symporters"/>
</dbReference>
<organism evidence="10 11">
    <name type="scientific">Corynebacterium epidermidicanis</name>
    <dbReference type="NCBI Taxonomy" id="1050174"/>
    <lineage>
        <taxon>Bacteria</taxon>
        <taxon>Bacillati</taxon>
        <taxon>Actinomycetota</taxon>
        <taxon>Actinomycetes</taxon>
        <taxon>Mycobacteriales</taxon>
        <taxon>Corynebacteriaceae</taxon>
        <taxon>Corynebacterium</taxon>
    </lineage>
</organism>
<dbReference type="InterPro" id="IPR005828">
    <property type="entry name" value="MFS_sugar_transport-like"/>
</dbReference>
<keyword evidence="6 8" id="KW-1133">Transmembrane helix</keyword>
<evidence type="ECO:0000256" key="3">
    <source>
        <dbReference type="ARBA" id="ARBA00022475"/>
    </source>
</evidence>
<dbReference type="Gene3D" id="1.20.1250.20">
    <property type="entry name" value="MFS general substrate transporter like domains"/>
    <property type="match status" value="2"/>
</dbReference>
<feature type="transmembrane region" description="Helical" evidence="8">
    <location>
        <begin position="169"/>
        <end position="188"/>
    </location>
</feature>
<feature type="transmembrane region" description="Helical" evidence="8">
    <location>
        <begin position="134"/>
        <end position="157"/>
    </location>
</feature>
<evidence type="ECO:0000256" key="8">
    <source>
        <dbReference type="SAM" id="Phobius"/>
    </source>
</evidence>
<dbReference type="PANTHER" id="PTHR43528">
    <property type="entry name" value="ALPHA-KETOGLUTARATE PERMEASE"/>
    <property type="match status" value="1"/>
</dbReference>
<name>A0A0G3GT46_9CORY</name>